<dbReference type="InterPro" id="IPR006600">
    <property type="entry name" value="HTH_CenpB_DNA-bd_dom"/>
</dbReference>
<evidence type="ECO:0000256" key="1">
    <source>
        <dbReference type="ARBA" id="ARBA00023125"/>
    </source>
</evidence>
<keyword evidence="1" id="KW-0238">DNA-binding</keyword>
<sequence length="246" mass="28335">MGRTCKASPPRKKRSPNYETNVSAADTSLQQLPLPEKLNYTATAAKFDIKCATLRNRYLNLHRPVALYHEQRKLLTSTREEVLLEWMFHHAEEGRPWGREFIKIKVCRLIGKKPSNEWVKGFKKCHHAVLKFCGASGLDPKRAQAFNPHCIADQFQKLSAGMRTYQYKVHNIYNFDETGMQVGGGRKRTGRKWFMSRRSRAKYKQRDGNLELVTVVECACADGAMLDPGFLFQGSHTYDIDWFQSS</sequence>
<reference evidence="4 5" key="1">
    <citation type="journal article" date="2020" name="ISME J.">
        <title>Uncovering the hidden diversity of litter-decomposition mechanisms in mushroom-forming fungi.</title>
        <authorList>
            <person name="Floudas D."/>
            <person name="Bentzer J."/>
            <person name="Ahren D."/>
            <person name="Johansson T."/>
            <person name="Persson P."/>
            <person name="Tunlid A."/>
        </authorList>
    </citation>
    <scope>NUCLEOTIDE SEQUENCE [LARGE SCALE GENOMIC DNA]</scope>
    <source>
        <strain evidence="4 5">CBS 661.87</strain>
    </source>
</reference>
<keyword evidence="5" id="KW-1185">Reference proteome</keyword>
<feature type="region of interest" description="Disordered" evidence="2">
    <location>
        <begin position="1"/>
        <end position="26"/>
    </location>
</feature>
<name>A0A8H5M6I6_9AGAR</name>
<dbReference type="AlphaFoldDB" id="A0A8H5M6I6"/>
<dbReference type="OrthoDB" id="3265672at2759"/>
<evidence type="ECO:0000259" key="3">
    <source>
        <dbReference type="PROSITE" id="PS51253"/>
    </source>
</evidence>
<protein>
    <recommendedName>
        <fullName evidence="3">HTH CENPB-type domain-containing protein</fullName>
    </recommendedName>
</protein>
<evidence type="ECO:0000313" key="4">
    <source>
        <dbReference type="EMBL" id="KAF5382509.1"/>
    </source>
</evidence>
<dbReference type="PROSITE" id="PS51253">
    <property type="entry name" value="HTH_CENPB"/>
    <property type="match status" value="1"/>
</dbReference>
<gene>
    <name evidence="4" type="ORF">D9615_003065</name>
</gene>
<evidence type="ECO:0000256" key="2">
    <source>
        <dbReference type="SAM" id="MobiDB-lite"/>
    </source>
</evidence>
<evidence type="ECO:0000313" key="5">
    <source>
        <dbReference type="Proteomes" id="UP000565441"/>
    </source>
</evidence>
<proteinExistence type="predicted"/>
<organism evidence="4 5">
    <name type="scientific">Tricholomella constricta</name>
    <dbReference type="NCBI Taxonomy" id="117010"/>
    <lineage>
        <taxon>Eukaryota</taxon>
        <taxon>Fungi</taxon>
        <taxon>Dikarya</taxon>
        <taxon>Basidiomycota</taxon>
        <taxon>Agaricomycotina</taxon>
        <taxon>Agaricomycetes</taxon>
        <taxon>Agaricomycetidae</taxon>
        <taxon>Agaricales</taxon>
        <taxon>Tricholomatineae</taxon>
        <taxon>Lyophyllaceae</taxon>
        <taxon>Tricholomella</taxon>
    </lineage>
</organism>
<comment type="caution">
    <text evidence="4">The sequence shown here is derived from an EMBL/GenBank/DDBJ whole genome shotgun (WGS) entry which is preliminary data.</text>
</comment>
<accession>A0A8H5M6I6</accession>
<dbReference type="EMBL" id="JAACJP010000008">
    <property type="protein sequence ID" value="KAF5382509.1"/>
    <property type="molecule type" value="Genomic_DNA"/>
</dbReference>
<dbReference type="Proteomes" id="UP000565441">
    <property type="component" value="Unassembled WGS sequence"/>
</dbReference>
<feature type="compositionally biased region" description="Polar residues" evidence="2">
    <location>
        <begin position="17"/>
        <end position="26"/>
    </location>
</feature>
<dbReference type="GO" id="GO:0003677">
    <property type="term" value="F:DNA binding"/>
    <property type="evidence" value="ECO:0007669"/>
    <property type="project" value="UniProtKB-KW"/>
</dbReference>
<feature type="domain" description="HTH CENPB-type" evidence="3">
    <location>
        <begin position="67"/>
        <end position="132"/>
    </location>
</feature>